<protein>
    <recommendedName>
        <fullName evidence="2">Reverse transcriptase zinc-binding domain-containing protein</fullName>
    </recommendedName>
</protein>
<gene>
    <name evidence="3" type="ORF">CR513_08093</name>
</gene>
<feature type="signal peptide" evidence="1">
    <location>
        <begin position="1"/>
        <end position="18"/>
    </location>
</feature>
<dbReference type="InterPro" id="IPR026960">
    <property type="entry name" value="RVT-Znf"/>
</dbReference>
<name>A0A371HY76_MUCPR</name>
<dbReference type="EMBL" id="QJKJ01001406">
    <property type="protein sequence ID" value="RDY07757.1"/>
    <property type="molecule type" value="Genomic_DNA"/>
</dbReference>
<keyword evidence="4" id="KW-1185">Reference proteome</keyword>
<dbReference type="Pfam" id="PF13966">
    <property type="entry name" value="zf-RVT"/>
    <property type="match status" value="1"/>
</dbReference>
<dbReference type="STRING" id="157652.A0A371HY76"/>
<evidence type="ECO:0000259" key="2">
    <source>
        <dbReference type="Pfam" id="PF13966"/>
    </source>
</evidence>
<feature type="chain" id="PRO_5016943625" description="Reverse transcriptase zinc-binding domain-containing protein" evidence="1">
    <location>
        <begin position="19"/>
        <end position="134"/>
    </location>
</feature>
<feature type="domain" description="Reverse transcriptase zinc-binding" evidence="2">
    <location>
        <begin position="68"/>
        <end position="132"/>
    </location>
</feature>
<keyword evidence="1" id="KW-0732">Signal</keyword>
<organism evidence="3 4">
    <name type="scientific">Mucuna pruriens</name>
    <name type="common">Velvet bean</name>
    <name type="synonym">Dolichos pruriens</name>
    <dbReference type="NCBI Taxonomy" id="157652"/>
    <lineage>
        <taxon>Eukaryota</taxon>
        <taxon>Viridiplantae</taxon>
        <taxon>Streptophyta</taxon>
        <taxon>Embryophyta</taxon>
        <taxon>Tracheophyta</taxon>
        <taxon>Spermatophyta</taxon>
        <taxon>Magnoliopsida</taxon>
        <taxon>eudicotyledons</taxon>
        <taxon>Gunneridae</taxon>
        <taxon>Pentapetalae</taxon>
        <taxon>rosids</taxon>
        <taxon>fabids</taxon>
        <taxon>Fabales</taxon>
        <taxon>Fabaceae</taxon>
        <taxon>Papilionoideae</taxon>
        <taxon>50 kb inversion clade</taxon>
        <taxon>NPAAA clade</taxon>
        <taxon>indigoferoid/millettioid clade</taxon>
        <taxon>Phaseoleae</taxon>
        <taxon>Mucuna</taxon>
    </lineage>
</organism>
<proteinExistence type="predicted"/>
<dbReference type="OrthoDB" id="1436613at2759"/>
<evidence type="ECO:0000313" key="4">
    <source>
        <dbReference type="Proteomes" id="UP000257109"/>
    </source>
</evidence>
<reference evidence="3" key="1">
    <citation type="submission" date="2018-05" db="EMBL/GenBank/DDBJ databases">
        <title>Draft genome of Mucuna pruriens seed.</title>
        <authorList>
            <person name="Nnadi N.E."/>
            <person name="Vos R."/>
            <person name="Hasami M.H."/>
            <person name="Devisetty U.K."/>
            <person name="Aguiy J.C."/>
        </authorList>
    </citation>
    <scope>NUCLEOTIDE SEQUENCE [LARGE SCALE GENOMIC DNA]</scope>
    <source>
        <strain evidence="3">JCA_2017</strain>
    </source>
</reference>
<accession>A0A371HY76</accession>
<dbReference type="Proteomes" id="UP000257109">
    <property type="component" value="Unassembled WGS sequence"/>
</dbReference>
<feature type="non-terminal residue" evidence="3">
    <location>
        <position position="1"/>
    </location>
</feature>
<dbReference type="AlphaFoldDB" id="A0A371HY76"/>
<evidence type="ECO:0000256" key="1">
    <source>
        <dbReference type="SAM" id="SignalP"/>
    </source>
</evidence>
<evidence type="ECO:0000313" key="3">
    <source>
        <dbReference type="EMBL" id="RDY07757.1"/>
    </source>
</evidence>
<sequence>MTILILVLQLVGFWTSLSRVWENGQWNLAYLRTPLPEHIIQKILAVQVPRIPTGSDVVTWLAIKHGVYTASSAYSWFLNHPTDSHSIWKKIWRLEVPENIHFFIWQAFFESLPTNCKRHACHLATHSGCYPCFA</sequence>
<comment type="caution">
    <text evidence="3">The sequence shown here is derived from an EMBL/GenBank/DDBJ whole genome shotgun (WGS) entry which is preliminary data.</text>
</comment>